<evidence type="ECO:0000313" key="3">
    <source>
        <dbReference type="Proteomes" id="UP000281810"/>
    </source>
</evidence>
<gene>
    <name evidence="2" type="ORF">EIB74_01560</name>
</gene>
<feature type="compositionally biased region" description="Basic and acidic residues" evidence="1">
    <location>
        <begin position="274"/>
        <end position="332"/>
    </location>
</feature>
<keyword evidence="2" id="KW-0131">Cell cycle</keyword>
<evidence type="ECO:0000256" key="1">
    <source>
        <dbReference type="SAM" id="MobiDB-lite"/>
    </source>
</evidence>
<feature type="region of interest" description="Disordered" evidence="1">
    <location>
        <begin position="258"/>
        <end position="342"/>
    </location>
</feature>
<evidence type="ECO:0000313" key="2">
    <source>
        <dbReference type="EMBL" id="AZI38725.1"/>
    </source>
</evidence>
<accession>A0A3G8XZL7</accession>
<sequence length="342" mass="39603">MKNKWRILKILVTVILFGFLLSFSLKRFNNAKMENVSINMNQSKIPVYFIDEKDIKDLVKQYNPTRKIGDVKIPELEKKINENPFVDSANVYMNLNGNLNVDIKQRVPVFRLSKNGKDFYVDEKGVEFPISRNFSYPCMLVMGDVDASEYQKLGQLVEKIDKDDFSKKYFIGIKKEKDSYNLLTSDGNYKVEIGDLENIDFKVKGFKTFVEKYLVYQNPNKYKKISVKYNNQIVTTLNPYFKENDSILRNAPKIEITKPEEKPTQLLASVPVKTETKKSEPKPESKNEIKKAESKKSEVKKETSKPKKVEKKSEPKKTSQKKKETSSKSSSDKKKKAKVVVE</sequence>
<dbReference type="GO" id="GO:0051301">
    <property type="term" value="P:cell division"/>
    <property type="evidence" value="ECO:0007669"/>
    <property type="project" value="UniProtKB-KW"/>
</dbReference>
<dbReference type="RefSeq" id="WP_124801052.1">
    <property type="nucleotide sequence ID" value="NZ_CP034161.1"/>
</dbReference>
<proteinExistence type="predicted"/>
<reference evidence="3" key="1">
    <citation type="submission" date="2018-11" db="EMBL/GenBank/DDBJ databases">
        <title>Proposal to divide the Flavobacteriaceae and reorganize its genera based on Amino Acid Identity values calculated from whole genome sequences.</title>
        <authorList>
            <person name="Nicholson A.C."/>
            <person name="Gulvik C.A."/>
            <person name="Whitney A.M."/>
            <person name="Humrighouse B.W."/>
            <person name="Bell M."/>
            <person name="Holmes B."/>
            <person name="Steigerwalt A.B."/>
            <person name="Villarma A."/>
            <person name="Sheth M."/>
            <person name="Batra D."/>
            <person name="Pryor J."/>
            <person name="Bernardet J.-F."/>
            <person name="Hugo C."/>
            <person name="Kampfer P."/>
            <person name="Newman J.D."/>
            <person name="McQuiston J.R."/>
        </authorList>
    </citation>
    <scope>NUCLEOTIDE SEQUENCE [LARGE SCALE GENOMIC DNA]</scope>
    <source>
        <strain evidence="3">F5649</strain>
    </source>
</reference>
<dbReference type="Proteomes" id="UP000281810">
    <property type="component" value="Chromosome"/>
</dbReference>
<protein>
    <submittedName>
        <fullName evidence="2">Cell division protein FtsQ</fullName>
    </submittedName>
</protein>
<organism evidence="2 3">
    <name type="scientific">Epilithonimonas vandammei</name>
    <dbReference type="NCBI Taxonomy" id="2487072"/>
    <lineage>
        <taxon>Bacteria</taxon>
        <taxon>Pseudomonadati</taxon>
        <taxon>Bacteroidota</taxon>
        <taxon>Flavobacteriia</taxon>
        <taxon>Flavobacteriales</taxon>
        <taxon>Weeksellaceae</taxon>
        <taxon>Chryseobacterium group</taxon>
        <taxon>Epilithonimonas</taxon>
    </lineage>
</organism>
<dbReference type="AlphaFoldDB" id="A0A3G8XZL7"/>
<keyword evidence="3" id="KW-1185">Reference proteome</keyword>
<keyword evidence="2" id="KW-0132">Cell division</keyword>
<name>A0A3G8XZL7_9FLAO</name>
<dbReference type="EMBL" id="CP034161">
    <property type="protein sequence ID" value="AZI38725.1"/>
    <property type="molecule type" value="Genomic_DNA"/>
</dbReference>
<feature type="compositionally biased region" description="Basic residues" evidence="1">
    <location>
        <begin position="333"/>
        <end position="342"/>
    </location>
</feature>
<dbReference type="OrthoDB" id="1466667at2"/>